<sequence length="339" mass="37134">MQQPHNSRGSGAGPSLYLSNYNQLMESDGGVGLRRFDATSIGLITAMQERENALREKNAAVSEKKAALKDRDNALLQRDVAYAERDSAILDRDRAVAALTVAKAQWEACPHCSSWSRQPAAQKFAQPISLTENAKFAEAIASIPSIELPQGTAATSEADGSKKRKKGRKSKESQKQDNKEGPVKRKKAPAANHSSIPPTPSKKVKVSQQEASKLYDQSKLQNFPPHKDNSGDHSLMNGSAYDHSTLPSPYCSCTGMNQQCYRWGSGGWQSACCTNQISMYPLPMNPKKKGCRVAGRKMSAGAFGRLLERLVSDGWDIGTAVDLKEYWSKHGTNRYVTIK</sequence>
<dbReference type="Proteomes" id="UP001162992">
    <property type="component" value="Chromosome 5"/>
</dbReference>
<dbReference type="EMBL" id="CM055096">
    <property type="protein sequence ID" value="KAJ7555752.1"/>
    <property type="molecule type" value="Genomic_DNA"/>
</dbReference>
<proteinExistence type="predicted"/>
<evidence type="ECO:0000313" key="1">
    <source>
        <dbReference type="EMBL" id="KAJ7555752.1"/>
    </source>
</evidence>
<reference evidence="2" key="1">
    <citation type="journal article" date="2024" name="Proc. Natl. Acad. Sci. U.S.A.">
        <title>Extraordinary preservation of gene collinearity over three hundred million years revealed in homosporous lycophytes.</title>
        <authorList>
            <person name="Li C."/>
            <person name="Wickell D."/>
            <person name="Kuo L.Y."/>
            <person name="Chen X."/>
            <person name="Nie B."/>
            <person name="Liao X."/>
            <person name="Peng D."/>
            <person name="Ji J."/>
            <person name="Jenkins J."/>
            <person name="Williams M."/>
            <person name="Shu S."/>
            <person name="Plott C."/>
            <person name="Barry K."/>
            <person name="Rajasekar S."/>
            <person name="Grimwood J."/>
            <person name="Han X."/>
            <person name="Sun S."/>
            <person name="Hou Z."/>
            <person name="He W."/>
            <person name="Dai G."/>
            <person name="Sun C."/>
            <person name="Schmutz J."/>
            <person name="Leebens-Mack J.H."/>
            <person name="Li F.W."/>
            <person name="Wang L."/>
        </authorList>
    </citation>
    <scope>NUCLEOTIDE SEQUENCE [LARGE SCALE GENOMIC DNA]</scope>
    <source>
        <strain evidence="2">cv. PW_Plant_1</strain>
    </source>
</reference>
<evidence type="ECO:0000313" key="2">
    <source>
        <dbReference type="Proteomes" id="UP001162992"/>
    </source>
</evidence>
<protein>
    <submittedName>
        <fullName evidence="1">Uncharacterized protein</fullName>
    </submittedName>
</protein>
<keyword evidence="2" id="KW-1185">Reference proteome</keyword>
<comment type="caution">
    <text evidence="1">The sequence shown here is derived from an EMBL/GenBank/DDBJ whole genome shotgun (WGS) entry which is preliminary data.</text>
</comment>
<organism evidence="1 2">
    <name type="scientific">Diphasiastrum complanatum</name>
    <name type="common">Issler's clubmoss</name>
    <name type="synonym">Lycopodium complanatum</name>
    <dbReference type="NCBI Taxonomy" id="34168"/>
    <lineage>
        <taxon>Eukaryota</taxon>
        <taxon>Viridiplantae</taxon>
        <taxon>Streptophyta</taxon>
        <taxon>Embryophyta</taxon>
        <taxon>Tracheophyta</taxon>
        <taxon>Lycopodiopsida</taxon>
        <taxon>Lycopodiales</taxon>
        <taxon>Lycopodiaceae</taxon>
        <taxon>Lycopodioideae</taxon>
        <taxon>Diphasiastrum</taxon>
    </lineage>
</organism>
<name>A0ACC2DP47_DIPCM</name>
<accession>A0ACC2DP47</accession>
<gene>
    <name evidence="1" type="ORF">O6H91_05G053500</name>
</gene>